<feature type="transmembrane region" description="Helical" evidence="1">
    <location>
        <begin position="51"/>
        <end position="76"/>
    </location>
</feature>
<reference evidence="2" key="2">
    <citation type="submission" date="2021-08" db="EMBL/GenBank/DDBJ databases">
        <authorList>
            <person name="Tani A."/>
            <person name="Ola A."/>
            <person name="Ogura Y."/>
            <person name="Katsura K."/>
            <person name="Hayashi T."/>
        </authorList>
    </citation>
    <scope>NUCLEOTIDE SEQUENCE</scope>
    <source>
        <strain evidence="2">NBRC 15686</strain>
    </source>
</reference>
<dbReference type="Pfam" id="PF07332">
    <property type="entry name" value="Phage_holin_3_6"/>
    <property type="match status" value="1"/>
</dbReference>
<evidence type="ECO:0008006" key="4">
    <source>
        <dbReference type="Google" id="ProtNLM"/>
    </source>
</evidence>
<accession>A0ABQ4UHR7</accession>
<evidence type="ECO:0000313" key="3">
    <source>
        <dbReference type="Proteomes" id="UP001055039"/>
    </source>
</evidence>
<name>A0ABQ4UHR7_9HYPH</name>
<keyword evidence="1" id="KW-1133">Transmembrane helix</keyword>
<dbReference type="Proteomes" id="UP001055039">
    <property type="component" value="Unassembled WGS sequence"/>
</dbReference>
<feature type="transmembrane region" description="Helical" evidence="1">
    <location>
        <begin position="88"/>
        <end position="109"/>
    </location>
</feature>
<protein>
    <recommendedName>
        <fullName evidence="4">Phage holin family protein</fullName>
    </recommendedName>
</protein>
<sequence>MSQQNRPQGEPVEDPRTTAVLMLVAIREASAHLGKLLRLARTEIRGNLRAVASLVLLFGGALLLVVAALVLLLFALRDAVAVLIGSETGAALIVALPFVVASAILSVWAQRLWSRPSVEG</sequence>
<dbReference type="EMBL" id="BPRC01000011">
    <property type="protein sequence ID" value="GJE66128.1"/>
    <property type="molecule type" value="Genomic_DNA"/>
</dbReference>
<gene>
    <name evidence="2" type="ORF">LNAOJCKE_3342</name>
</gene>
<dbReference type="InterPro" id="IPR009937">
    <property type="entry name" value="Phage_holin_3_6"/>
</dbReference>
<keyword evidence="3" id="KW-1185">Reference proteome</keyword>
<keyword evidence="1" id="KW-0472">Membrane</keyword>
<keyword evidence="1" id="KW-0812">Transmembrane</keyword>
<organism evidence="2 3">
    <name type="scientific">Methylorubrum aminovorans</name>
    <dbReference type="NCBI Taxonomy" id="269069"/>
    <lineage>
        <taxon>Bacteria</taxon>
        <taxon>Pseudomonadati</taxon>
        <taxon>Pseudomonadota</taxon>
        <taxon>Alphaproteobacteria</taxon>
        <taxon>Hyphomicrobiales</taxon>
        <taxon>Methylobacteriaceae</taxon>
        <taxon>Methylorubrum</taxon>
    </lineage>
</organism>
<dbReference type="RefSeq" id="WP_238225715.1">
    <property type="nucleotide sequence ID" value="NZ_BAAADH010000007.1"/>
</dbReference>
<comment type="caution">
    <text evidence="2">The sequence shown here is derived from an EMBL/GenBank/DDBJ whole genome shotgun (WGS) entry which is preliminary data.</text>
</comment>
<reference evidence="2" key="1">
    <citation type="journal article" date="2021" name="Front. Microbiol.">
        <title>Comprehensive Comparative Genomics and Phenotyping of Methylobacterium Species.</title>
        <authorList>
            <person name="Alessa O."/>
            <person name="Ogura Y."/>
            <person name="Fujitani Y."/>
            <person name="Takami H."/>
            <person name="Hayashi T."/>
            <person name="Sahin N."/>
            <person name="Tani A."/>
        </authorList>
    </citation>
    <scope>NUCLEOTIDE SEQUENCE</scope>
    <source>
        <strain evidence="2">NBRC 15686</strain>
    </source>
</reference>
<evidence type="ECO:0000313" key="2">
    <source>
        <dbReference type="EMBL" id="GJE66128.1"/>
    </source>
</evidence>
<proteinExistence type="predicted"/>
<evidence type="ECO:0000256" key="1">
    <source>
        <dbReference type="SAM" id="Phobius"/>
    </source>
</evidence>